<reference evidence="2" key="2">
    <citation type="submission" date="2020-09" db="EMBL/GenBank/DDBJ databases">
        <authorList>
            <person name="Sun Q."/>
            <person name="Zhou Y."/>
        </authorList>
    </citation>
    <scope>NUCLEOTIDE SEQUENCE</scope>
    <source>
        <strain evidence="2">CGMCC 1.12153</strain>
    </source>
</reference>
<evidence type="ECO:0000313" key="3">
    <source>
        <dbReference type="Proteomes" id="UP000660110"/>
    </source>
</evidence>
<dbReference type="Pfam" id="PF04346">
    <property type="entry name" value="EutH"/>
    <property type="match status" value="1"/>
</dbReference>
<feature type="transmembrane region" description="Helical" evidence="1">
    <location>
        <begin position="108"/>
        <end position="132"/>
    </location>
</feature>
<feature type="transmembrane region" description="Helical" evidence="1">
    <location>
        <begin position="205"/>
        <end position="227"/>
    </location>
</feature>
<feature type="transmembrane region" description="Helical" evidence="1">
    <location>
        <begin position="45"/>
        <end position="67"/>
    </location>
</feature>
<dbReference type="NCBIfam" id="NF011667">
    <property type="entry name" value="PRK15086.1-3"/>
    <property type="match status" value="1"/>
</dbReference>
<dbReference type="PANTHER" id="PTHR40089">
    <property type="entry name" value="ETHANOLAMINE UTILIZATION PROTEIN EUTH"/>
    <property type="match status" value="1"/>
</dbReference>
<dbReference type="RefSeq" id="WP_188377867.1">
    <property type="nucleotide sequence ID" value="NZ_BMEL01000003.1"/>
</dbReference>
<feature type="transmembrane region" description="Helical" evidence="1">
    <location>
        <begin position="79"/>
        <end position="96"/>
    </location>
</feature>
<dbReference type="AlphaFoldDB" id="A0A917B7F8"/>
<organism evidence="2 3">
    <name type="scientific">Halobacillus andaensis</name>
    <dbReference type="NCBI Taxonomy" id="1176239"/>
    <lineage>
        <taxon>Bacteria</taxon>
        <taxon>Bacillati</taxon>
        <taxon>Bacillota</taxon>
        <taxon>Bacilli</taxon>
        <taxon>Bacillales</taxon>
        <taxon>Bacillaceae</taxon>
        <taxon>Halobacillus</taxon>
    </lineage>
</organism>
<comment type="caution">
    <text evidence="2">The sequence shown here is derived from an EMBL/GenBank/DDBJ whole genome shotgun (WGS) entry which is preliminary data.</text>
</comment>
<feature type="transmembrane region" description="Helical" evidence="1">
    <location>
        <begin position="173"/>
        <end position="198"/>
    </location>
</feature>
<dbReference type="Proteomes" id="UP000660110">
    <property type="component" value="Unassembled WGS sequence"/>
</dbReference>
<keyword evidence="3" id="KW-1185">Reference proteome</keyword>
<keyword evidence="1" id="KW-0472">Membrane</keyword>
<feature type="transmembrane region" description="Helical" evidence="1">
    <location>
        <begin position="7"/>
        <end position="25"/>
    </location>
</feature>
<dbReference type="PANTHER" id="PTHR40089:SF1">
    <property type="entry name" value="ETHANOLAMINE PERMEASE EUTH-RELATED"/>
    <property type="match status" value="1"/>
</dbReference>
<feature type="transmembrane region" description="Helical" evidence="1">
    <location>
        <begin position="332"/>
        <end position="353"/>
    </location>
</feature>
<evidence type="ECO:0000256" key="1">
    <source>
        <dbReference type="SAM" id="Phobius"/>
    </source>
</evidence>
<proteinExistence type="predicted"/>
<reference evidence="2" key="1">
    <citation type="journal article" date="2014" name="Int. J. Syst. Evol. Microbiol.">
        <title>Complete genome sequence of Corynebacterium casei LMG S-19264T (=DSM 44701T), isolated from a smear-ripened cheese.</title>
        <authorList>
            <consortium name="US DOE Joint Genome Institute (JGI-PGF)"/>
            <person name="Walter F."/>
            <person name="Albersmeier A."/>
            <person name="Kalinowski J."/>
            <person name="Ruckert C."/>
        </authorList>
    </citation>
    <scope>NUCLEOTIDE SEQUENCE</scope>
    <source>
        <strain evidence="2">CGMCC 1.12153</strain>
    </source>
</reference>
<feature type="transmembrane region" description="Helical" evidence="1">
    <location>
        <begin position="305"/>
        <end position="326"/>
    </location>
</feature>
<protein>
    <recommendedName>
        <fullName evidence="4">Ethanolamine utilization protein EutH</fullName>
    </recommendedName>
</protein>
<feature type="transmembrane region" description="Helical" evidence="1">
    <location>
        <begin position="239"/>
        <end position="257"/>
    </location>
</feature>
<dbReference type="PIRSF" id="PIRSF019466">
    <property type="entry name" value="EutH"/>
    <property type="match status" value="1"/>
</dbReference>
<dbReference type="EMBL" id="BMEL01000003">
    <property type="protein sequence ID" value="GGF25258.1"/>
    <property type="molecule type" value="Genomic_DNA"/>
</dbReference>
<gene>
    <name evidence="2" type="primary">yxeR</name>
    <name evidence="2" type="ORF">GCM10010954_25180</name>
</gene>
<dbReference type="GO" id="GO:0034228">
    <property type="term" value="F:ethanolamine transmembrane transporter activity"/>
    <property type="evidence" value="ECO:0007669"/>
    <property type="project" value="InterPro"/>
</dbReference>
<dbReference type="GO" id="GO:0005886">
    <property type="term" value="C:plasma membrane"/>
    <property type="evidence" value="ECO:0007669"/>
    <property type="project" value="TreeGrafter"/>
</dbReference>
<name>A0A917B7F8_HALAA</name>
<keyword evidence="1" id="KW-1133">Transmembrane helix</keyword>
<keyword evidence="1" id="KW-0812">Transmembrane</keyword>
<feature type="transmembrane region" description="Helical" evidence="1">
    <location>
        <begin position="144"/>
        <end position="167"/>
    </location>
</feature>
<evidence type="ECO:0000313" key="2">
    <source>
        <dbReference type="EMBL" id="GGF25258.1"/>
    </source>
</evidence>
<evidence type="ECO:0008006" key="4">
    <source>
        <dbReference type="Google" id="ProtNLM"/>
    </source>
</evidence>
<accession>A0A917B7F8</accession>
<dbReference type="InterPro" id="IPR007441">
    <property type="entry name" value="EutH"/>
</dbReference>
<sequence>MWINDMILILMAAFMVLGAVDYTLLDNRLSLGDRFHEAFLMMGPLALAMVGIISLAPVISGGLYPLVTPIFEWMGADPAMFASMLLAIDMGAYPLSEALASDEDAAVFSWAFLGTMMGPTLVFTLPIALTIVQKRDRSYFAKGILIGMMTVPIGCLTGGAVAGYEWVWMIQNLIPAAILAVIIGIGLWKFTSLTIVLFSKFGRGIEIIIMFGLVMIIIETLTDITVIPGMAPLNEGIEIVGRITITLAGAYPLVAFINQKGTKLWDRLSVRLGINSPSVTGFIASLAHHLPMFATMKDMNPKGKVMNAAFAVSGAFAFGSHIGFVAGVEKELIVAVVTGKLVAGVLAVWIAWWTTMPTNQQAE</sequence>